<organism evidence="2 3">
    <name type="scientific">Oryzomicrobium terrae</name>
    <dbReference type="NCBI Taxonomy" id="1735038"/>
    <lineage>
        <taxon>Bacteria</taxon>
        <taxon>Pseudomonadati</taxon>
        <taxon>Pseudomonadota</taxon>
        <taxon>Betaproteobacteria</taxon>
        <taxon>Rhodocyclales</taxon>
        <taxon>Rhodocyclaceae</taxon>
        <taxon>Oryzomicrobium</taxon>
    </lineage>
</organism>
<dbReference type="KEGG" id="otr:OTERR_09940"/>
<dbReference type="AlphaFoldDB" id="A0A5C1E6E8"/>
<dbReference type="EMBL" id="CP022579">
    <property type="protein sequence ID" value="QEL64470.1"/>
    <property type="molecule type" value="Genomic_DNA"/>
</dbReference>
<dbReference type="Pfam" id="PF01814">
    <property type="entry name" value="Hemerythrin"/>
    <property type="match status" value="1"/>
</dbReference>
<dbReference type="RefSeq" id="WP_082397296.1">
    <property type="nucleotide sequence ID" value="NZ_CP022579.1"/>
</dbReference>
<evidence type="ECO:0000259" key="1">
    <source>
        <dbReference type="Pfam" id="PF01814"/>
    </source>
</evidence>
<protein>
    <recommendedName>
        <fullName evidence="1">Hemerythrin-like domain-containing protein</fullName>
    </recommendedName>
</protein>
<evidence type="ECO:0000313" key="3">
    <source>
        <dbReference type="Proteomes" id="UP000323671"/>
    </source>
</evidence>
<accession>A0A5C1E6E8</accession>
<name>A0A5C1E6E8_9RHOO</name>
<feature type="domain" description="Hemerythrin-like" evidence="1">
    <location>
        <begin position="10"/>
        <end position="122"/>
    </location>
</feature>
<reference evidence="2 3" key="1">
    <citation type="submission" date="2017-07" db="EMBL/GenBank/DDBJ databases">
        <title>Complete genome sequence of Oryzomicrobium terrae TPP412.</title>
        <authorList>
            <person name="Chiu L.-W."/>
            <person name="Lo K.-J."/>
            <person name="Tsai Y.-M."/>
            <person name="Lin S.-S."/>
            <person name="Kuo C.-H."/>
            <person name="Liu C.-T."/>
        </authorList>
    </citation>
    <scope>NUCLEOTIDE SEQUENCE [LARGE SCALE GENOMIC DNA]</scope>
    <source>
        <strain evidence="2 3">TPP412</strain>
    </source>
</reference>
<gene>
    <name evidence="2" type="ORF">OTERR_09940</name>
</gene>
<dbReference type="Proteomes" id="UP000323671">
    <property type="component" value="Chromosome"/>
</dbReference>
<keyword evidence="3" id="KW-1185">Reference proteome</keyword>
<proteinExistence type="predicted"/>
<dbReference type="Gene3D" id="1.20.120.520">
    <property type="entry name" value="nmb1532 protein domain like"/>
    <property type="match status" value="1"/>
</dbReference>
<dbReference type="InterPro" id="IPR012312">
    <property type="entry name" value="Hemerythrin-like"/>
</dbReference>
<evidence type="ECO:0000313" key="2">
    <source>
        <dbReference type="EMBL" id="QEL64470.1"/>
    </source>
</evidence>
<sequence length="148" mass="16269">MKRHPALLILSREHHAALSLALAAKRAVQVGEGEVRAVARRALACYRDELLPHFAVEEETLLPLLEQAGEVQLVRRTLDEHRQLHELAATLASPVVDGEVLRRFGELLADHVRFEERELFDAAQARGVADGLPAVESRSAAASSCRLA</sequence>